<name>A0A2H0VAL8_9BACT</name>
<comment type="caution">
    <text evidence="1">The sequence shown here is derived from an EMBL/GenBank/DDBJ whole genome shotgun (WGS) entry which is preliminary data.</text>
</comment>
<dbReference type="EMBL" id="PFAK01000046">
    <property type="protein sequence ID" value="PIR96125.1"/>
    <property type="molecule type" value="Genomic_DNA"/>
</dbReference>
<dbReference type="Proteomes" id="UP000230922">
    <property type="component" value="Unassembled WGS sequence"/>
</dbReference>
<proteinExistence type="predicted"/>
<evidence type="ECO:0000313" key="2">
    <source>
        <dbReference type="Proteomes" id="UP000230922"/>
    </source>
</evidence>
<organism evidence="1 2">
    <name type="scientific">Candidatus Doudnabacteria bacterium CG10_big_fil_rev_8_21_14_0_10_42_18</name>
    <dbReference type="NCBI Taxonomy" id="1974552"/>
    <lineage>
        <taxon>Bacteria</taxon>
        <taxon>Candidatus Doudnaibacteriota</taxon>
    </lineage>
</organism>
<sequence>MNKNIIKKLTVVTALIFIFPISVGAQGIDPLFNSGKLIEDSVFADTQTFGGAEGIQKFLEVKGSILARTDANFLIMLKEPAIAILKEGLEDPRPNLGRLRTAAELIWDASLQSGLNPQVILVKLQKEQSLITGAAGYSQEKLQKTLDKAMGFDCPDSGGCGNLFPGFYYQIFGNFDTQGNRYLGAAKSLMKSYNTEGGRGPQIDSIGMVNGNMGSKRTARVGDTVIIENTLGGFEGVPASSVVQIFNRATAALYRYTPHVFNGNYNFWRFFNEWFRYPNGTLVALANSPETYIIQNGTKQLVPNFVALSRGLALGNKMVISPTEYSSYPTDTVYGPADGTVIKVEGDNVIYVFEKNIKHPASAFVISQRGLNSANAVTITAAESSLFQSGSLLTPKDGSIIRGYTEPAVFLVENGLLKTFSGFTFKQRGLTSKDIELIPDAEIATYTKQGFVAPKDGTLIKQPGSETVYLSENNLKKPISYELFKNRGWSFKNVVELSEDELSGLPIGAFATPKDITWLANSDTGQLYLFKEGALHSISSFVAKTRHITPDYFFSSGEIREWQEGIPYPPINGALIMGDKDGTVYYVQNGQLRPVAYAYFKRRGWSFKNVNTLPQVEVEAYAKGDVLE</sequence>
<gene>
    <name evidence="1" type="ORF">COT92_02880</name>
</gene>
<dbReference type="AlphaFoldDB" id="A0A2H0VAL8"/>
<protein>
    <submittedName>
        <fullName evidence="1">Uncharacterized protein</fullName>
    </submittedName>
</protein>
<evidence type="ECO:0000313" key="1">
    <source>
        <dbReference type="EMBL" id="PIR96125.1"/>
    </source>
</evidence>
<accession>A0A2H0VAL8</accession>
<reference evidence="2" key="1">
    <citation type="submission" date="2017-09" db="EMBL/GenBank/DDBJ databases">
        <title>Depth-based differentiation of microbial function through sediment-hosted aquifers and enrichment of novel symbionts in the deep terrestrial subsurface.</title>
        <authorList>
            <person name="Probst A.J."/>
            <person name="Ladd B."/>
            <person name="Jarett J.K."/>
            <person name="Geller-Mcgrath D.E."/>
            <person name="Sieber C.M.K."/>
            <person name="Emerson J.B."/>
            <person name="Anantharaman K."/>
            <person name="Thomas B.C."/>
            <person name="Malmstrom R."/>
            <person name="Stieglmeier M."/>
            <person name="Klingl A."/>
            <person name="Woyke T."/>
            <person name="Ryan C.M."/>
            <person name="Banfield J.F."/>
        </authorList>
    </citation>
    <scope>NUCLEOTIDE SEQUENCE [LARGE SCALE GENOMIC DNA]</scope>
</reference>